<reference evidence="2" key="1">
    <citation type="journal article" date="2020" name="Stud. Mycol.">
        <title>101 Dothideomycetes genomes: a test case for predicting lifestyles and emergence of pathogens.</title>
        <authorList>
            <person name="Haridas S."/>
            <person name="Albert R."/>
            <person name="Binder M."/>
            <person name="Bloem J."/>
            <person name="Labutti K."/>
            <person name="Salamov A."/>
            <person name="Andreopoulos B."/>
            <person name="Baker S."/>
            <person name="Barry K."/>
            <person name="Bills G."/>
            <person name="Bluhm B."/>
            <person name="Cannon C."/>
            <person name="Castanera R."/>
            <person name="Culley D."/>
            <person name="Daum C."/>
            <person name="Ezra D."/>
            <person name="Gonzalez J."/>
            <person name="Henrissat B."/>
            <person name="Kuo A."/>
            <person name="Liang C."/>
            <person name="Lipzen A."/>
            <person name="Lutzoni F."/>
            <person name="Magnuson J."/>
            <person name="Mondo S."/>
            <person name="Nolan M."/>
            <person name="Ohm R."/>
            <person name="Pangilinan J."/>
            <person name="Park H.-J."/>
            <person name="Ramirez L."/>
            <person name="Alfaro M."/>
            <person name="Sun H."/>
            <person name="Tritt A."/>
            <person name="Yoshinaga Y."/>
            <person name="Zwiers L.-H."/>
            <person name="Turgeon B."/>
            <person name="Goodwin S."/>
            <person name="Spatafora J."/>
            <person name="Crous P."/>
            <person name="Grigoriev I."/>
        </authorList>
    </citation>
    <scope>NUCLEOTIDE SEQUENCE</scope>
    <source>
        <strain evidence="2">CBS 116005</strain>
    </source>
</reference>
<sequence>MVVSTPQQKTASSQWYHSLALLSLPSVVSDSKAQVLASTIAQAITTLKRLHAGDRGQRSNGHPPKGMPDVPWYSLPKLPKIGCVRDGRL</sequence>
<dbReference type="AlphaFoldDB" id="A0A6G1L5D9"/>
<keyword evidence="3" id="KW-1185">Reference proteome</keyword>
<evidence type="ECO:0000313" key="2">
    <source>
        <dbReference type="EMBL" id="KAF2768046.1"/>
    </source>
</evidence>
<dbReference type="EMBL" id="ML995848">
    <property type="protein sequence ID" value="KAF2768046.1"/>
    <property type="molecule type" value="Genomic_DNA"/>
</dbReference>
<protein>
    <submittedName>
        <fullName evidence="2">Uncharacterized protein</fullName>
    </submittedName>
</protein>
<name>A0A6G1L5D9_9PEZI</name>
<dbReference type="Proteomes" id="UP000799436">
    <property type="component" value="Unassembled WGS sequence"/>
</dbReference>
<evidence type="ECO:0000313" key="3">
    <source>
        <dbReference type="Proteomes" id="UP000799436"/>
    </source>
</evidence>
<organism evidence="2 3">
    <name type="scientific">Teratosphaeria nubilosa</name>
    <dbReference type="NCBI Taxonomy" id="161662"/>
    <lineage>
        <taxon>Eukaryota</taxon>
        <taxon>Fungi</taxon>
        <taxon>Dikarya</taxon>
        <taxon>Ascomycota</taxon>
        <taxon>Pezizomycotina</taxon>
        <taxon>Dothideomycetes</taxon>
        <taxon>Dothideomycetidae</taxon>
        <taxon>Mycosphaerellales</taxon>
        <taxon>Teratosphaeriaceae</taxon>
        <taxon>Teratosphaeria</taxon>
    </lineage>
</organism>
<evidence type="ECO:0000256" key="1">
    <source>
        <dbReference type="SAM" id="MobiDB-lite"/>
    </source>
</evidence>
<gene>
    <name evidence="2" type="ORF">EJ03DRAFT_135684</name>
</gene>
<feature type="region of interest" description="Disordered" evidence="1">
    <location>
        <begin position="51"/>
        <end position="73"/>
    </location>
</feature>
<proteinExistence type="predicted"/>
<accession>A0A6G1L5D9</accession>